<dbReference type="PANTHER" id="PTHR42722">
    <property type="entry name" value="LEUCINE DEHYDROGENASE"/>
    <property type="match status" value="1"/>
</dbReference>
<dbReference type="InterPro" id="IPR006096">
    <property type="entry name" value="Glu/Leu/Phe/Val/Trp_DH_C"/>
</dbReference>
<sequence length="356" mass="37214">MAPHRGRVVAVTGRHLVERVRTDEGVVLFVVRDRALDAGPANGGLRLLAYGSEHRALGDGVRLARRMTLKHTLYATGFSGAKLTASADPTTVDRGALPRAVGDVLNSQGGRLYTGCDMNTTDADMRVLAGFSPYVLAAVDAGLATTHGVVAAVRQAVGGPVAGRAFLVHGVGKTGASVAAMLAGDGGRGTTYDHDPSARPVPGCTALPPAAAWWDRPVDVLVLCSASGVVDERVADRLRCRVVVSGANCPFTSRAVERRLVARGVLCVPDVVANAGAVICDSVEHHRPAEFRSCPPQEVYRFVAATVADRTAELPRLAGGDALRVDVALRLLLDRSPDAVCGRRFAVPERACPAPA</sequence>
<dbReference type="Proteomes" id="UP000239494">
    <property type="component" value="Unassembled WGS sequence"/>
</dbReference>
<dbReference type="GO" id="GO:0006520">
    <property type="term" value="P:amino acid metabolic process"/>
    <property type="evidence" value="ECO:0007669"/>
    <property type="project" value="InterPro"/>
</dbReference>
<evidence type="ECO:0000313" key="6">
    <source>
        <dbReference type="Proteomes" id="UP000239494"/>
    </source>
</evidence>
<dbReference type="SMART" id="SM00839">
    <property type="entry name" value="ELFV_dehydrog"/>
    <property type="match status" value="1"/>
</dbReference>
<reference evidence="5 6" key="1">
    <citation type="submission" date="2018-03" db="EMBL/GenBank/DDBJ databases">
        <title>Genomic Encyclopedia of Archaeal and Bacterial Type Strains, Phase II (KMG-II): from individual species to whole genera.</title>
        <authorList>
            <person name="Goeker M."/>
        </authorList>
    </citation>
    <scope>NUCLEOTIDE SEQUENCE [LARGE SCALE GENOMIC DNA]</scope>
    <source>
        <strain evidence="5 6">DSM 44720</strain>
    </source>
</reference>
<organism evidence="5 6">
    <name type="scientific">Umezawaea tangerina</name>
    <dbReference type="NCBI Taxonomy" id="84725"/>
    <lineage>
        <taxon>Bacteria</taxon>
        <taxon>Bacillati</taxon>
        <taxon>Actinomycetota</taxon>
        <taxon>Actinomycetes</taxon>
        <taxon>Pseudonocardiales</taxon>
        <taxon>Pseudonocardiaceae</taxon>
        <taxon>Umezawaea</taxon>
    </lineage>
</organism>
<evidence type="ECO:0000256" key="2">
    <source>
        <dbReference type="ARBA" id="ARBA00023002"/>
    </source>
</evidence>
<dbReference type="Pfam" id="PF00208">
    <property type="entry name" value="ELFV_dehydrog"/>
    <property type="match status" value="1"/>
</dbReference>
<dbReference type="PANTHER" id="PTHR42722:SF1">
    <property type="entry name" value="VALINE DEHYDROGENASE"/>
    <property type="match status" value="1"/>
</dbReference>
<dbReference type="Gene3D" id="3.40.50.10860">
    <property type="entry name" value="Leucine Dehydrogenase, chain A, domain 1"/>
    <property type="match status" value="1"/>
</dbReference>
<dbReference type="SUPFAM" id="SSF51735">
    <property type="entry name" value="NAD(P)-binding Rossmann-fold domains"/>
    <property type="match status" value="1"/>
</dbReference>
<dbReference type="Gene3D" id="3.40.50.720">
    <property type="entry name" value="NAD(P)-binding Rossmann-like Domain"/>
    <property type="match status" value="1"/>
</dbReference>
<evidence type="ECO:0000259" key="4">
    <source>
        <dbReference type="SMART" id="SM00839"/>
    </source>
</evidence>
<comment type="caution">
    <text evidence="5">The sequence shown here is derived from an EMBL/GenBank/DDBJ whole genome shotgun (WGS) entry which is preliminary data.</text>
</comment>
<dbReference type="Pfam" id="PF02812">
    <property type="entry name" value="ELFV_dehydrog_N"/>
    <property type="match status" value="1"/>
</dbReference>
<keyword evidence="3" id="KW-0520">NAD</keyword>
<dbReference type="EMBL" id="PVTF01000002">
    <property type="protein sequence ID" value="PRY44497.1"/>
    <property type="molecule type" value="Genomic_DNA"/>
</dbReference>
<dbReference type="InterPro" id="IPR046346">
    <property type="entry name" value="Aminoacid_DH-like_N_sf"/>
</dbReference>
<evidence type="ECO:0000313" key="5">
    <source>
        <dbReference type="EMBL" id="PRY44497.1"/>
    </source>
</evidence>
<dbReference type="InterPro" id="IPR006097">
    <property type="entry name" value="Glu/Leu/Phe/Val/Trp_DH_dimer"/>
</dbReference>
<keyword evidence="6" id="KW-1185">Reference proteome</keyword>
<dbReference type="SUPFAM" id="SSF53223">
    <property type="entry name" value="Aminoacid dehydrogenase-like, N-terminal domain"/>
    <property type="match status" value="1"/>
</dbReference>
<feature type="domain" description="Glutamate/phenylalanine/leucine/valine/L-tryptophan dehydrogenase C-terminal" evidence="4">
    <location>
        <begin position="142"/>
        <end position="344"/>
    </location>
</feature>
<dbReference type="GO" id="GO:0016639">
    <property type="term" value="F:oxidoreductase activity, acting on the CH-NH2 group of donors, NAD or NADP as acceptor"/>
    <property type="evidence" value="ECO:0007669"/>
    <property type="project" value="InterPro"/>
</dbReference>
<evidence type="ECO:0000256" key="3">
    <source>
        <dbReference type="ARBA" id="ARBA00023027"/>
    </source>
</evidence>
<accession>A0A2T0TFP8</accession>
<dbReference type="AlphaFoldDB" id="A0A2T0TFP8"/>
<name>A0A2T0TFP8_9PSEU</name>
<dbReference type="InterPro" id="IPR036291">
    <property type="entry name" value="NAD(P)-bd_dom_sf"/>
</dbReference>
<proteinExistence type="inferred from homology"/>
<dbReference type="InterPro" id="IPR016211">
    <property type="entry name" value="Glu/Phe/Leu/Val/Trp_DH_bac/arc"/>
</dbReference>
<protein>
    <submittedName>
        <fullName evidence="5">Leucine dehydrogenase</fullName>
    </submittedName>
</protein>
<comment type="similarity">
    <text evidence="1">Belongs to the Glu/Leu/Phe/Val dehydrogenases family.</text>
</comment>
<evidence type="ECO:0000256" key="1">
    <source>
        <dbReference type="ARBA" id="ARBA00006382"/>
    </source>
</evidence>
<gene>
    <name evidence="5" type="ORF">CLV43_10262</name>
</gene>
<keyword evidence="2" id="KW-0560">Oxidoreductase</keyword>